<feature type="active site" description="Nucleophile" evidence="2">
    <location>
        <position position="105"/>
    </location>
</feature>
<dbReference type="PRINTS" id="PR00127">
    <property type="entry name" value="CLPPROTEASEP"/>
</dbReference>
<evidence type="ECO:0000313" key="4">
    <source>
        <dbReference type="EMBL" id="GGY54615.1"/>
    </source>
</evidence>
<dbReference type="EC" id="3.4.21.92" evidence="2"/>
<dbReference type="InterPro" id="IPR023562">
    <property type="entry name" value="ClpP/TepA"/>
</dbReference>
<dbReference type="CDD" id="cd07017">
    <property type="entry name" value="S14_ClpP_2"/>
    <property type="match status" value="1"/>
</dbReference>
<proteinExistence type="inferred from homology"/>
<comment type="similarity">
    <text evidence="1 2 3">Belongs to the peptidase S14 family.</text>
</comment>
<sequence>MNHRPAARHVLPQFEERTATGIRTLDPYSKLFEERIVFLGTPVDDASANDVMAQFMHLEHADPDRDISLYINSPGGSLTAMTAIHDTMRFVTCDVQTFCLGQVSSVAAVLLAAGTPGKRAVQPASRVLLQQPSIEEPMRGQPSDLEIHAAEILRGRALLTELLARYTGKDAERVAADIDRDLVFDAEGAVAYGLADHVLRSRKTSLRGR</sequence>
<accession>A0ABQ3AHK0</accession>
<evidence type="ECO:0000256" key="3">
    <source>
        <dbReference type="RuleBase" id="RU003567"/>
    </source>
</evidence>
<dbReference type="Pfam" id="PF00574">
    <property type="entry name" value="CLP_protease"/>
    <property type="match status" value="1"/>
</dbReference>
<reference evidence="5" key="1">
    <citation type="journal article" date="2019" name="Int. J. Syst. Evol. Microbiol.">
        <title>The Global Catalogue of Microorganisms (GCM) 10K type strain sequencing project: providing services to taxonomists for standard genome sequencing and annotation.</title>
        <authorList>
            <consortium name="The Broad Institute Genomics Platform"/>
            <consortium name="The Broad Institute Genome Sequencing Center for Infectious Disease"/>
            <person name="Wu L."/>
            <person name="Ma J."/>
        </authorList>
    </citation>
    <scope>NUCLEOTIDE SEQUENCE [LARGE SCALE GENOMIC DNA]</scope>
    <source>
        <strain evidence="5">JCM 4594</strain>
    </source>
</reference>
<dbReference type="PANTHER" id="PTHR10381:SF26">
    <property type="entry name" value="ATP-DEPENDENT CLP PROTEASE PROTEOLYTIC SUBUNIT-LIKE-RELATED"/>
    <property type="match status" value="1"/>
</dbReference>
<comment type="function">
    <text evidence="2">Cleaves peptides in various proteins in a process that requires ATP hydrolysis. Has a chymotrypsin-like activity. Plays a major role in the degradation of misfolded proteins.</text>
</comment>
<dbReference type="HAMAP" id="MF_00444">
    <property type="entry name" value="ClpP"/>
    <property type="match status" value="1"/>
</dbReference>
<protein>
    <recommendedName>
        <fullName evidence="2 3">ATP-dependent Clp protease proteolytic subunit</fullName>
        <ecNumber evidence="2">3.4.21.92</ecNumber>
    </recommendedName>
    <alternativeName>
        <fullName evidence="2">Endopeptidase Clp</fullName>
    </alternativeName>
</protein>
<keyword evidence="2" id="KW-0963">Cytoplasm</keyword>
<evidence type="ECO:0000256" key="1">
    <source>
        <dbReference type="ARBA" id="ARBA00007039"/>
    </source>
</evidence>
<dbReference type="InterPro" id="IPR029045">
    <property type="entry name" value="ClpP/crotonase-like_dom_sf"/>
</dbReference>
<keyword evidence="2" id="KW-0378">Hydrolase</keyword>
<dbReference type="EMBL" id="BMUU01000011">
    <property type="protein sequence ID" value="GGY54615.1"/>
    <property type="molecule type" value="Genomic_DNA"/>
</dbReference>
<keyword evidence="2" id="KW-0645">Protease</keyword>
<dbReference type="RefSeq" id="WP_190028583.1">
    <property type="nucleotide sequence ID" value="NZ_BMUU01000011.1"/>
</dbReference>
<dbReference type="PANTHER" id="PTHR10381">
    <property type="entry name" value="ATP-DEPENDENT CLP PROTEASE PROTEOLYTIC SUBUNIT"/>
    <property type="match status" value="1"/>
</dbReference>
<keyword evidence="2" id="KW-0720">Serine protease</keyword>
<name>A0ABQ3AHK0_9ACTN</name>
<comment type="catalytic activity">
    <reaction evidence="2">
        <text>Hydrolysis of proteins to small peptides in the presence of ATP and magnesium. alpha-casein is the usual test substrate. In the absence of ATP, only oligopeptides shorter than five residues are hydrolyzed (such as succinyl-Leu-Tyr-|-NHMec, and Leu-Tyr-Leu-|-Tyr-Trp, in which cleavage of the -Tyr-|-Leu- and -Tyr-|-Trp bonds also occurs).</text>
        <dbReference type="EC" id="3.4.21.92"/>
    </reaction>
</comment>
<dbReference type="SUPFAM" id="SSF52096">
    <property type="entry name" value="ClpP/crotonase"/>
    <property type="match status" value="1"/>
</dbReference>
<gene>
    <name evidence="4" type="primary">clpP5</name>
    <name evidence="2" type="synonym">clpP</name>
    <name evidence="4" type="ORF">GCM10010326_56270</name>
</gene>
<evidence type="ECO:0000256" key="2">
    <source>
        <dbReference type="HAMAP-Rule" id="MF_00444"/>
    </source>
</evidence>
<comment type="subcellular location">
    <subcellularLocation>
        <location evidence="2">Cytoplasm</location>
    </subcellularLocation>
</comment>
<evidence type="ECO:0000313" key="5">
    <source>
        <dbReference type="Proteomes" id="UP000600946"/>
    </source>
</evidence>
<comment type="caution">
    <text evidence="2">Lacks conserved residue(s) required for the propagation of feature annotation.</text>
</comment>
<dbReference type="GeneID" id="96293546"/>
<keyword evidence="5" id="KW-1185">Reference proteome</keyword>
<comment type="subunit">
    <text evidence="2">Fourteen ClpP subunits assemble into 2 heptameric rings which stack back to back to give a disk-like structure with a central cavity, resembling the structure of eukaryotic proteasomes.</text>
</comment>
<dbReference type="Gene3D" id="3.90.226.10">
    <property type="entry name" value="2-enoyl-CoA Hydratase, Chain A, domain 1"/>
    <property type="match status" value="1"/>
</dbReference>
<dbReference type="NCBIfam" id="NF009205">
    <property type="entry name" value="PRK12553.1"/>
    <property type="match status" value="1"/>
</dbReference>
<dbReference type="Proteomes" id="UP000600946">
    <property type="component" value="Unassembled WGS sequence"/>
</dbReference>
<comment type="caution">
    <text evidence="4">The sequence shown here is derived from an EMBL/GenBank/DDBJ whole genome shotgun (WGS) entry which is preliminary data.</text>
</comment>
<dbReference type="InterPro" id="IPR001907">
    <property type="entry name" value="ClpP"/>
</dbReference>
<organism evidence="4 5">
    <name type="scientific">Streptomyces xanthochromogenes</name>
    <dbReference type="NCBI Taxonomy" id="67384"/>
    <lineage>
        <taxon>Bacteria</taxon>
        <taxon>Bacillati</taxon>
        <taxon>Actinomycetota</taxon>
        <taxon>Actinomycetes</taxon>
        <taxon>Kitasatosporales</taxon>
        <taxon>Streptomycetaceae</taxon>
        <taxon>Streptomyces</taxon>
    </lineage>
</organism>